<gene>
    <name evidence="1" type="ORF">F4Y08_13500</name>
</gene>
<reference evidence="1" key="1">
    <citation type="submission" date="2019-09" db="EMBL/GenBank/DDBJ databases">
        <title>Characterisation of the sponge microbiome using genome-centric metagenomics.</title>
        <authorList>
            <person name="Engelberts J.P."/>
            <person name="Robbins S.J."/>
            <person name="De Goeij J.M."/>
            <person name="Aranda M."/>
            <person name="Bell S.C."/>
            <person name="Webster N.S."/>
        </authorList>
    </citation>
    <scope>NUCLEOTIDE SEQUENCE</scope>
    <source>
        <strain evidence="1">SB0662_bin_9</strain>
    </source>
</reference>
<dbReference type="GO" id="GO:0005506">
    <property type="term" value="F:iron ion binding"/>
    <property type="evidence" value="ECO:0007669"/>
    <property type="project" value="UniProtKB-ARBA"/>
</dbReference>
<organism evidence="1">
    <name type="scientific">Caldilineaceae bacterium SB0662_bin_9</name>
    <dbReference type="NCBI Taxonomy" id="2605258"/>
    <lineage>
        <taxon>Bacteria</taxon>
        <taxon>Bacillati</taxon>
        <taxon>Chloroflexota</taxon>
        <taxon>Caldilineae</taxon>
        <taxon>Caldilineales</taxon>
        <taxon>Caldilineaceae</taxon>
    </lineage>
</organism>
<keyword evidence="1" id="KW-0560">Oxidoreductase</keyword>
<dbReference type="InterPro" id="IPR008775">
    <property type="entry name" value="Phytyl_CoA_dOase-like"/>
</dbReference>
<dbReference type="SUPFAM" id="SSF51197">
    <property type="entry name" value="Clavaminate synthase-like"/>
    <property type="match status" value="1"/>
</dbReference>
<dbReference type="GO" id="GO:0016706">
    <property type="term" value="F:2-oxoglutarate-dependent dioxygenase activity"/>
    <property type="evidence" value="ECO:0007669"/>
    <property type="project" value="UniProtKB-ARBA"/>
</dbReference>
<sequence length="276" mass="31319">MNTEITQAQIDAYQTNGFVVIDEFLTPEELETWRDAVARAVRARKDRKLVVEGTMDDDRWKDDGSFYDYVFVQRLNLWKDNPAVKELILDPRIGRMATELARTDGMRVWHDQALIKQPWANATAWHHDNPKWSFYSPDAISIWIALDDATSHNGCLYFLAGSHKQTTYVNVPIAENMSDLFREYPDFVDMESIAAPMKAGSCSFHNGLLAHGAGANMTSGWRRAMTCAFMPYGSTFNGIQNVLSDEQVAAYAIGDELNDDRQNPVVYHRNEALITV</sequence>
<proteinExistence type="predicted"/>
<dbReference type="AlphaFoldDB" id="A0A6B1DU37"/>
<dbReference type="EMBL" id="VXPY01000094">
    <property type="protein sequence ID" value="MYD91330.1"/>
    <property type="molecule type" value="Genomic_DNA"/>
</dbReference>
<dbReference type="Pfam" id="PF05721">
    <property type="entry name" value="PhyH"/>
    <property type="match status" value="1"/>
</dbReference>
<comment type="caution">
    <text evidence="1">The sequence shown here is derived from an EMBL/GenBank/DDBJ whole genome shotgun (WGS) entry which is preliminary data.</text>
</comment>
<accession>A0A6B1DU37</accession>
<dbReference type="PANTHER" id="PTHR20883:SF48">
    <property type="entry name" value="ECTOINE DIOXYGENASE"/>
    <property type="match status" value="1"/>
</dbReference>
<keyword evidence="1" id="KW-0223">Dioxygenase</keyword>
<name>A0A6B1DU37_9CHLR</name>
<dbReference type="Gene3D" id="2.60.120.620">
    <property type="entry name" value="q2cbj1_9rhob like domain"/>
    <property type="match status" value="1"/>
</dbReference>
<protein>
    <submittedName>
        <fullName evidence="1">Phytanoyl-CoA dioxygenase family protein</fullName>
    </submittedName>
</protein>
<dbReference type="PANTHER" id="PTHR20883">
    <property type="entry name" value="PHYTANOYL-COA DIOXYGENASE DOMAIN CONTAINING 1"/>
    <property type="match status" value="1"/>
</dbReference>
<evidence type="ECO:0000313" key="1">
    <source>
        <dbReference type="EMBL" id="MYD91330.1"/>
    </source>
</evidence>